<evidence type="ECO:0000313" key="2">
    <source>
        <dbReference type="Proteomes" id="UP000011592"/>
    </source>
</evidence>
<name>L9YYG4_9EURY</name>
<dbReference type="Proteomes" id="UP000011592">
    <property type="component" value="Unassembled WGS sequence"/>
</dbReference>
<comment type="caution">
    <text evidence="1">The sequence shown here is derived from an EMBL/GenBank/DDBJ whole genome shotgun (WGS) entry which is preliminary data.</text>
</comment>
<evidence type="ECO:0000313" key="1">
    <source>
        <dbReference type="EMBL" id="ELY78686.1"/>
    </source>
</evidence>
<dbReference type="AlphaFoldDB" id="L9YYG4"/>
<organism evidence="1 2">
    <name type="scientific">Natrinema gari JCM 14663</name>
    <dbReference type="NCBI Taxonomy" id="1230459"/>
    <lineage>
        <taxon>Archaea</taxon>
        <taxon>Methanobacteriati</taxon>
        <taxon>Methanobacteriota</taxon>
        <taxon>Stenosarchaea group</taxon>
        <taxon>Halobacteria</taxon>
        <taxon>Halobacteriales</taxon>
        <taxon>Natrialbaceae</taxon>
        <taxon>Natrinema</taxon>
    </lineage>
</organism>
<proteinExistence type="predicted"/>
<keyword evidence="2" id="KW-1185">Reference proteome</keyword>
<reference evidence="1 2" key="1">
    <citation type="journal article" date="2014" name="PLoS Genet.">
        <title>Phylogenetically driven sequencing of extremely halophilic archaea reveals strategies for static and dynamic osmo-response.</title>
        <authorList>
            <person name="Becker E.A."/>
            <person name="Seitzer P.M."/>
            <person name="Tritt A."/>
            <person name="Larsen D."/>
            <person name="Krusor M."/>
            <person name="Yao A.I."/>
            <person name="Wu D."/>
            <person name="Madern D."/>
            <person name="Eisen J.A."/>
            <person name="Darling A.E."/>
            <person name="Facciotti M.T."/>
        </authorList>
    </citation>
    <scope>NUCLEOTIDE SEQUENCE [LARGE SCALE GENOMIC DNA]</scope>
    <source>
        <strain evidence="1 2">JCM 14663</strain>
    </source>
</reference>
<accession>L9YYG4</accession>
<dbReference type="EMBL" id="AOIJ01000055">
    <property type="protein sequence ID" value="ELY78686.1"/>
    <property type="molecule type" value="Genomic_DNA"/>
</dbReference>
<sequence length="51" mass="5551">MDRPAVTWVQVHVITETIDRPSALETHGLCSLRKTAGTTSAVFADSPLRTN</sequence>
<gene>
    <name evidence="1" type="ORF">C486_12927</name>
</gene>
<protein>
    <submittedName>
        <fullName evidence="1">Uncharacterized protein</fullName>
    </submittedName>
</protein>